<reference evidence="5" key="1">
    <citation type="submission" date="2015-09" db="EMBL/GenBank/DDBJ databases">
        <authorList>
            <consortium name="Pathogen Informatics"/>
        </authorList>
    </citation>
    <scope>NUCLEOTIDE SEQUENCE [LARGE SCALE GENOMIC DNA]</scope>
    <source>
        <strain evidence="5">Lake Konstanz</strain>
    </source>
</reference>
<name>A0A0S4JFJ3_BODSA</name>
<feature type="transmembrane region" description="Helical" evidence="1">
    <location>
        <begin position="217"/>
        <end position="236"/>
    </location>
</feature>
<evidence type="ECO:0000313" key="4">
    <source>
        <dbReference type="EMBL" id="CUG88913.1"/>
    </source>
</evidence>
<feature type="transmembrane region" description="Helical" evidence="1">
    <location>
        <begin position="439"/>
        <end position="457"/>
    </location>
</feature>
<dbReference type="Pfam" id="PF00892">
    <property type="entry name" value="EamA"/>
    <property type="match status" value="1"/>
</dbReference>
<dbReference type="Gene3D" id="1.10.3730.20">
    <property type="match status" value="1"/>
</dbReference>
<gene>
    <name evidence="4" type="ORF">BSAL_18205</name>
</gene>
<evidence type="ECO:0000259" key="3">
    <source>
        <dbReference type="Pfam" id="PF00892"/>
    </source>
</evidence>
<dbReference type="SUPFAM" id="SSF103481">
    <property type="entry name" value="Multidrug resistance efflux transporter EmrE"/>
    <property type="match status" value="1"/>
</dbReference>
<feature type="transmembrane region" description="Helical" evidence="1">
    <location>
        <begin position="49"/>
        <end position="71"/>
    </location>
</feature>
<protein>
    <recommendedName>
        <fullName evidence="3">EamA domain-containing protein</fullName>
    </recommendedName>
</protein>
<feature type="transmembrane region" description="Helical" evidence="1">
    <location>
        <begin position="310"/>
        <end position="331"/>
    </location>
</feature>
<feature type="transmembrane region" description="Helical" evidence="1">
    <location>
        <begin position="343"/>
        <end position="362"/>
    </location>
</feature>
<feature type="transmembrane region" description="Helical" evidence="1">
    <location>
        <begin position="242"/>
        <end position="261"/>
    </location>
</feature>
<dbReference type="PANTHER" id="PTHR19346:SF4">
    <property type="entry name" value="SUGAR PHOSPHATE TRANSPORTER DOMAIN-CONTAINING PROTEIN"/>
    <property type="match status" value="1"/>
</dbReference>
<proteinExistence type="predicted"/>
<feature type="chain" id="PRO_5006622321" description="EamA domain-containing protein" evidence="2">
    <location>
        <begin position="26"/>
        <end position="489"/>
    </location>
</feature>
<feature type="transmembrane region" description="Helical" evidence="1">
    <location>
        <begin position="273"/>
        <end position="290"/>
    </location>
</feature>
<feature type="transmembrane region" description="Helical" evidence="1">
    <location>
        <begin position="407"/>
        <end position="427"/>
    </location>
</feature>
<evidence type="ECO:0000256" key="2">
    <source>
        <dbReference type="SAM" id="SignalP"/>
    </source>
</evidence>
<dbReference type="VEuPathDB" id="TriTrypDB:BSAL_18205"/>
<accession>A0A0S4JFJ3</accession>
<dbReference type="Proteomes" id="UP000051952">
    <property type="component" value="Unassembled WGS sequence"/>
</dbReference>
<keyword evidence="5" id="KW-1185">Reference proteome</keyword>
<keyword evidence="1" id="KW-0472">Membrane</keyword>
<dbReference type="InterPro" id="IPR000620">
    <property type="entry name" value="EamA_dom"/>
</dbReference>
<feature type="domain" description="EamA" evidence="3">
    <location>
        <begin position="211"/>
        <end position="289"/>
    </location>
</feature>
<sequence length="489" mass="52524">MSHPERSTLFIALIVCSAAVAQVFATQLTSYVFRVDSSSDGGGGGKQFSSPVSLTWFSMHALLFLAVPWLWEQWNERKRNKAAVSHQHHRPQQQEAHKDDFLTIPPRNVNYASTSTITTTTNDPVSMATFRGEGDEDDGTGGGGALLPPPPTHAATLIPAVVSQYGVVNDHHHLSNNSGHHDHSTTNAPLLLQQHHHLQPFEAALARAHPVLSSLQGVWRLVFLYMLYVAANVSYVKALQGLAPALVSAIFCAAPGLVLLLSWPVLGRPIQRIEVASVLLGLGGILMITQPWKTTSTTSGSDHDNSSLNALYATISPAASAVYKVFFAKFYSDASWKYVGSRLGGLAVVNLLIGTLLVVAYLSVGGEPDPTRSFSAPIPWQWILPSNAASIAFNFLINFGVTITFPLFVSVASLLSTAANLVIDAVFSGDGGNIGVVEVVGLFMVLLSLVVLLFSVWRRRKLEARALRDDASVDDDRRGGGAVSQLDGS</sequence>
<organism evidence="4 5">
    <name type="scientific">Bodo saltans</name>
    <name type="common">Flagellated protozoan</name>
    <dbReference type="NCBI Taxonomy" id="75058"/>
    <lineage>
        <taxon>Eukaryota</taxon>
        <taxon>Discoba</taxon>
        <taxon>Euglenozoa</taxon>
        <taxon>Kinetoplastea</taxon>
        <taxon>Metakinetoplastina</taxon>
        <taxon>Eubodonida</taxon>
        <taxon>Bodonidae</taxon>
        <taxon>Bodo</taxon>
    </lineage>
</organism>
<keyword evidence="1" id="KW-0812">Transmembrane</keyword>
<evidence type="ECO:0000256" key="1">
    <source>
        <dbReference type="SAM" id="Phobius"/>
    </source>
</evidence>
<dbReference type="GO" id="GO:0016020">
    <property type="term" value="C:membrane"/>
    <property type="evidence" value="ECO:0007669"/>
    <property type="project" value="InterPro"/>
</dbReference>
<evidence type="ECO:0000313" key="5">
    <source>
        <dbReference type="Proteomes" id="UP000051952"/>
    </source>
</evidence>
<dbReference type="InterPro" id="IPR037185">
    <property type="entry name" value="EmrE-like"/>
</dbReference>
<keyword evidence="2" id="KW-0732">Signal</keyword>
<dbReference type="PANTHER" id="PTHR19346">
    <property type="entry name" value="SUGAR PHOSPHATE TRANSPORTER DOMAIN-CONTAINING PROTEIN"/>
    <property type="match status" value="1"/>
</dbReference>
<dbReference type="EMBL" id="CYKH01001683">
    <property type="protein sequence ID" value="CUG88913.1"/>
    <property type="molecule type" value="Genomic_DNA"/>
</dbReference>
<feature type="signal peptide" evidence="2">
    <location>
        <begin position="1"/>
        <end position="25"/>
    </location>
</feature>
<keyword evidence="1" id="KW-1133">Transmembrane helix</keyword>
<dbReference type="InterPro" id="IPR026505">
    <property type="entry name" value="Solute_c_fam_35_mem_F3/F4"/>
</dbReference>
<dbReference type="OrthoDB" id="10062838at2759"/>
<dbReference type="AlphaFoldDB" id="A0A0S4JFJ3"/>
<feature type="transmembrane region" description="Helical" evidence="1">
    <location>
        <begin position="382"/>
        <end position="400"/>
    </location>
</feature>